<organism evidence="1 2">
    <name type="scientific">Methylobacterium oryzae</name>
    <dbReference type="NCBI Taxonomy" id="334852"/>
    <lineage>
        <taxon>Bacteria</taxon>
        <taxon>Pseudomonadati</taxon>
        <taxon>Pseudomonadota</taxon>
        <taxon>Alphaproteobacteria</taxon>
        <taxon>Hyphomicrobiales</taxon>
        <taxon>Methylobacteriaceae</taxon>
        <taxon>Methylobacterium</taxon>
    </lineage>
</organism>
<keyword evidence="2" id="KW-1185">Reference proteome</keyword>
<dbReference type="Pfam" id="PF00702">
    <property type="entry name" value="Hydrolase"/>
    <property type="match status" value="1"/>
</dbReference>
<dbReference type="InterPro" id="IPR023214">
    <property type="entry name" value="HAD_sf"/>
</dbReference>
<protein>
    <submittedName>
        <fullName evidence="1">Uncharacterized protein</fullName>
    </submittedName>
</protein>
<accession>A0ABU7TT32</accession>
<dbReference type="InterPro" id="IPR036412">
    <property type="entry name" value="HAD-like_sf"/>
</dbReference>
<dbReference type="CDD" id="cd01427">
    <property type="entry name" value="HAD_like"/>
    <property type="match status" value="1"/>
</dbReference>
<comment type="caution">
    <text evidence="1">The sequence shown here is derived from an EMBL/GenBank/DDBJ whole genome shotgun (WGS) entry which is preliminary data.</text>
</comment>
<evidence type="ECO:0000313" key="1">
    <source>
        <dbReference type="EMBL" id="MEE7493064.1"/>
    </source>
</evidence>
<dbReference type="EMBL" id="MLCA01000010">
    <property type="protein sequence ID" value="MEE7493064.1"/>
    <property type="molecule type" value="Genomic_DNA"/>
</dbReference>
<dbReference type="Proteomes" id="UP001355206">
    <property type="component" value="Unassembled WGS sequence"/>
</dbReference>
<dbReference type="InterPro" id="IPR007739">
    <property type="entry name" value="RgpF"/>
</dbReference>
<reference evidence="1 2" key="1">
    <citation type="journal article" date="2012" name="Genet. Mol. Biol.">
        <title>Analysis of 16S rRNA and mxaF genes revealing insights into Methylobacterium niche-specific plant association.</title>
        <authorList>
            <person name="Dourado M.N."/>
            <person name="Andreote F.D."/>
            <person name="Dini-Andreote F."/>
            <person name="Conti R."/>
            <person name="Araujo J.M."/>
            <person name="Araujo W.L."/>
        </authorList>
    </citation>
    <scope>NUCLEOTIDE SEQUENCE [LARGE SCALE GENOMIC DNA]</scope>
    <source>
        <strain evidence="1 2">TC3-10</strain>
    </source>
</reference>
<name>A0ABU7TT32_9HYPH</name>
<proteinExistence type="predicted"/>
<sequence>MARHIALRRTLRNILSVHLDFVAAQRLAGSELFDAEWYRATQAPDVVPDQAARHYLQQGAARGLSPGPLFDGPWYLANNPDVARAGLNPLLHYLDSGRAEGRPICPYVNREAVTQVAASDLFDAEWYRATQAPSVTPAHAARHYLQHGAARGLSPSPLFDGPWYLANNADVAAAGLNPLLHYLDSGRAEGRPICSVADPELVARIAASDLFDAEWYRATQAPDVALDRAARHYLQEGAARGLSPGPVFDGPWYLKNNADVAAAGQNPLLHYLNDGRSEGRPICPFADPVALARIEGSDLFDAEWYRTTHVPDLAPNQAARHYLREGAALGMNPGPLFDGEWYLGNNADVARTGSNPLLHYLESGRAEGRPIRLAYARDTSARAIETLPVVLRESTTARIVVVVHAFYVDVFEDLLPHLVRAIPQFDLLVSTNEPAKKRAIEAAAARAGLVHRCRVVLAENRGRNFGPLVAVFGHDILRYDYVLHVHTKKSLFSGAEQVRWRDEIYRALFANAACAALALALLEEDRQIGLFFPETSAHIVYWAHTWLSNIGAGHGLLARLGLSYDGFDEYLDYPVGGMFWARVDALRPLLTAGLTPQDFPEEHGQTDGTLAHAIERVIPIVSRAQGYSAVCLDYDRGLARTDSSARNWRQYSARSQDQAMRALQDVDLVSFDLFDTLVSRPARRPDAVLKLVEHRLATEEGRPVPLFTERRAAENRVRARKHHQGDVNLSEIYAELAASGPIPGDVVARAHALEKRIDLGALLPRPEVIEILKAAHEGGKRIVLMTDTYYEEADIRGILQVIGVADLFAALYVSNAVGARKDRGDLWRHVEESEAVPRARWLHVGDNEHSDIQAACDRRIPYLHVAHPAKILAQGGFVRDEGDLARTWASDLVIGHAMLALCRNPFLDRADSPYLSLGSARAAGSVVFGPLMLLFMSWLIRHEALGRVERLYFLAREGDFLVKIYRSIRERYGLRHLPEGRYFHVSRQVAIGAALGQGFRPDLVIGAGRYVGSLQGLLWNRASFTAPAHHELDRFDVRLPADAAVVERVMTTLQPEITAHGADLNARFRTYARQEGLDAEGLHAVVDVGYSATIQKMMQLALGQPLIGFYMTTFDTAQAVETDGGAAFSCFRAGTENPETSSLPVLAYGLAVEAFLTAPHGQVVGYETASDRIAPVFKADPRTPAEHAVLAELHAGAEQYIIDTLDLYGAELLQAEIPSKGPQEFLRLLMQGQIATPSEPMRLLGVEDDFCGLPIHKVYAAAKTESALA</sequence>
<gene>
    <name evidence="1" type="ORF">MOTC310_22400</name>
</gene>
<dbReference type="SUPFAM" id="SSF56784">
    <property type="entry name" value="HAD-like"/>
    <property type="match status" value="1"/>
</dbReference>
<dbReference type="Gene3D" id="3.40.50.1000">
    <property type="entry name" value="HAD superfamily/HAD-like"/>
    <property type="match status" value="1"/>
</dbReference>
<evidence type="ECO:0000313" key="2">
    <source>
        <dbReference type="Proteomes" id="UP001355206"/>
    </source>
</evidence>
<dbReference type="Pfam" id="PF05045">
    <property type="entry name" value="RgpF"/>
    <property type="match status" value="1"/>
</dbReference>